<proteinExistence type="predicted"/>
<comment type="caution">
    <text evidence="1">The sequence shown here is derived from an EMBL/GenBank/DDBJ whole genome shotgun (WGS) entry which is preliminary data.</text>
</comment>
<name>A0A8T0E138_ARGBR</name>
<gene>
    <name evidence="1" type="ORF">HNY73_021395</name>
</gene>
<accession>A0A8T0E138</accession>
<reference evidence="1" key="2">
    <citation type="submission" date="2020-06" db="EMBL/GenBank/DDBJ databases">
        <authorList>
            <person name="Sheffer M."/>
        </authorList>
    </citation>
    <scope>NUCLEOTIDE SEQUENCE</scope>
</reference>
<evidence type="ECO:0000313" key="1">
    <source>
        <dbReference type="EMBL" id="KAF8763190.1"/>
    </source>
</evidence>
<sequence>MKKGPSSLDGASRRPDLIKYSTSWPGTGILCQSLRLLSFGFRNAPLRQRGFVELCLRQPRWVIHKEIAPNLAVSLFPVIEKLESISKQLRHTPVRTLANKLQGS</sequence>
<organism evidence="1 2">
    <name type="scientific">Argiope bruennichi</name>
    <name type="common">Wasp spider</name>
    <name type="synonym">Aranea bruennichi</name>
    <dbReference type="NCBI Taxonomy" id="94029"/>
    <lineage>
        <taxon>Eukaryota</taxon>
        <taxon>Metazoa</taxon>
        <taxon>Ecdysozoa</taxon>
        <taxon>Arthropoda</taxon>
        <taxon>Chelicerata</taxon>
        <taxon>Arachnida</taxon>
        <taxon>Araneae</taxon>
        <taxon>Araneomorphae</taxon>
        <taxon>Entelegynae</taxon>
        <taxon>Araneoidea</taxon>
        <taxon>Araneidae</taxon>
        <taxon>Argiope</taxon>
    </lineage>
</organism>
<dbReference type="EMBL" id="JABXBU010002231">
    <property type="protein sequence ID" value="KAF8763190.1"/>
    <property type="molecule type" value="Genomic_DNA"/>
</dbReference>
<keyword evidence="2" id="KW-1185">Reference proteome</keyword>
<evidence type="ECO:0000313" key="2">
    <source>
        <dbReference type="Proteomes" id="UP000807504"/>
    </source>
</evidence>
<dbReference type="Proteomes" id="UP000807504">
    <property type="component" value="Unassembled WGS sequence"/>
</dbReference>
<reference evidence="1" key="1">
    <citation type="journal article" date="2020" name="bioRxiv">
        <title>Chromosome-level reference genome of the European wasp spider Argiope bruennichi: a resource for studies on range expansion and evolutionary adaptation.</title>
        <authorList>
            <person name="Sheffer M.M."/>
            <person name="Hoppe A."/>
            <person name="Krehenwinkel H."/>
            <person name="Uhl G."/>
            <person name="Kuss A.W."/>
            <person name="Jensen L."/>
            <person name="Jensen C."/>
            <person name="Gillespie R.G."/>
            <person name="Hoff K.J."/>
            <person name="Prost S."/>
        </authorList>
    </citation>
    <scope>NUCLEOTIDE SEQUENCE</scope>
</reference>
<protein>
    <submittedName>
        <fullName evidence="1">Uncharacterized protein</fullName>
    </submittedName>
</protein>
<dbReference type="AlphaFoldDB" id="A0A8T0E138"/>